<reference evidence="8" key="1">
    <citation type="submission" date="2019-02" db="EMBL/GenBank/DDBJ databases">
        <authorList>
            <person name="Gruber-Vodicka R. H."/>
            <person name="Seah K. B. B."/>
        </authorList>
    </citation>
    <scope>NUCLEOTIDE SEQUENCE</scope>
    <source>
        <strain evidence="8">BECK_BZ123</strain>
    </source>
</reference>
<comment type="pathway">
    <text evidence="7">Carbohydrate degradation; 2-deoxy-D-ribose 1-phosphate degradation; D-glyceraldehyde 3-phosphate and acetaldehyde from 2-deoxy-alpha-D-ribose 1-phosphate: step 2/2.</text>
</comment>
<dbReference type="SMART" id="SM01133">
    <property type="entry name" value="DeoC"/>
    <property type="match status" value="1"/>
</dbReference>
<dbReference type="GO" id="GO:0016052">
    <property type="term" value="P:carbohydrate catabolic process"/>
    <property type="evidence" value="ECO:0007669"/>
    <property type="project" value="TreeGrafter"/>
</dbReference>
<dbReference type="InterPro" id="IPR028581">
    <property type="entry name" value="DeoC_typeI"/>
</dbReference>
<comment type="catalytic activity">
    <reaction evidence="5 7">
        <text>2-deoxy-D-ribose 5-phosphate = D-glyceraldehyde 3-phosphate + acetaldehyde</text>
        <dbReference type="Rhea" id="RHEA:12821"/>
        <dbReference type="ChEBI" id="CHEBI:15343"/>
        <dbReference type="ChEBI" id="CHEBI:59776"/>
        <dbReference type="ChEBI" id="CHEBI:62877"/>
        <dbReference type="EC" id="4.1.2.4"/>
    </reaction>
</comment>
<dbReference type="FunFam" id="3.20.20.70:FF:000044">
    <property type="entry name" value="Deoxyribose-phosphate aldolase"/>
    <property type="match status" value="1"/>
</dbReference>
<sequence length="220" mass="23309">MKNIAHLIDHTLLKPETTHQDLDILCGEAMEYGFACVCVNPSNIHYVADALRNSEVGACSVAGFPFGASKTNVKAYEARMAVEDGAREIDMVIDIGELKNGNYERVELDVRVVKETIGKDIILKAIIEAPLLTEGEKIVAAELVISAGADYVKTATGINAGGATLQDVALLKKAANGRIQVKAAGGIRDYATAIAMLESGADRIGASAGPRILETRENPS</sequence>
<evidence type="ECO:0000256" key="3">
    <source>
        <dbReference type="ARBA" id="ARBA00023239"/>
    </source>
</evidence>
<dbReference type="InterPro" id="IPR013785">
    <property type="entry name" value="Aldolase_TIM"/>
</dbReference>
<dbReference type="PANTHER" id="PTHR10889:SF1">
    <property type="entry name" value="DEOXYRIBOSE-PHOSPHATE ALDOLASE"/>
    <property type="match status" value="1"/>
</dbReference>
<dbReference type="HAMAP" id="MF_00114">
    <property type="entry name" value="DeoC_type1"/>
    <property type="match status" value="1"/>
</dbReference>
<dbReference type="CDD" id="cd00959">
    <property type="entry name" value="DeoC"/>
    <property type="match status" value="1"/>
</dbReference>
<proteinExistence type="inferred from homology"/>
<feature type="active site" description="Proton donor/acceptor" evidence="7">
    <location>
        <position position="182"/>
    </location>
</feature>
<evidence type="ECO:0000313" key="8">
    <source>
        <dbReference type="EMBL" id="VFK39903.1"/>
    </source>
</evidence>
<evidence type="ECO:0000256" key="6">
    <source>
        <dbReference type="ARBA" id="ARBA00056337"/>
    </source>
</evidence>
<comment type="function">
    <text evidence="6 7">Catalyzes a reversible aldol reaction between acetaldehyde and D-glyceraldehyde 3-phosphate to generate 2-deoxy-D-ribose 5-phosphate.</text>
</comment>
<comment type="subcellular location">
    <subcellularLocation>
        <location evidence="7">Cytoplasm</location>
    </subcellularLocation>
</comment>
<dbReference type="GO" id="GO:0004139">
    <property type="term" value="F:deoxyribose-phosphate aldolase activity"/>
    <property type="evidence" value="ECO:0007669"/>
    <property type="project" value="UniProtKB-UniRule"/>
</dbReference>
<feature type="active site" description="Proton donor/acceptor" evidence="7">
    <location>
        <position position="90"/>
    </location>
</feature>
<name>A0A450YEK1_9GAMM</name>
<dbReference type="Gene3D" id="3.20.20.70">
    <property type="entry name" value="Aldolase class I"/>
    <property type="match status" value="1"/>
</dbReference>
<evidence type="ECO:0000256" key="2">
    <source>
        <dbReference type="ARBA" id="ARBA00022490"/>
    </source>
</evidence>
<dbReference type="AlphaFoldDB" id="A0A450YEK1"/>
<protein>
    <recommendedName>
        <fullName evidence="7">Deoxyribose-phosphate aldolase</fullName>
        <shortName evidence="7">DERA</shortName>
        <ecNumber evidence="7">4.1.2.4</ecNumber>
    </recommendedName>
    <alternativeName>
        <fullName evidence="7">2-deoxy-D-ribose 5-phosphate aldolase</fullName>
    </alternativeName>
    <alternativeName>
        <fullName evidence="7">Phosphodeoxyriboaldolase</fullName>
        <shortName evidence="7">Deoxyriboaldolase</shortName>
    </alternativeName>
</protein>
<dbReference type="UniPathway" id="UPA00002">
    <property type="reaction ID" value="UER00468"/>
</dbReference>
<keyword evidence="3 7" id="KW-0456">Lyase</keyword>
<dbReference type="NCBIfam" id="TIGR00126">
    <property type="entry name" value="deoC"/>
    <property type="match status" value="1"/>
</dbReference>
<organism evidence="8">
    <name type="scientific">Candidatus Kentrum sp. TC</name>
    <dbReference type="NCBI Taxonomy" id="2126339"/>
    <lineage>
        <taxon>Bacteria</taxon>
        <taxon>Pseudomonadati</taxon>
        <taxon>Pseudomonadota</taxon>
        <taxon>Gammaproteobacteria</taxon>
        <taxon>Candidatus Kentrum</taxon>
    </lineage>
</organism>
<comment type="similarity">
    <text evidence="1 7">Belongs to the DeoC/FbaB aldolase family. DeoC type 1 subfamily.</text>
</comment>
<dbReference type="PIRSF" id="PIRSF001357">
    <property type="entry name" value="DeoC"/>
    <property type="match status" value="1"/>
</dbReference>
<dbReference type="Pfam" id="PF01791">
    <property type="entry name" value="DeoC"/>
    <property type="match status" value="1"/>
</dbReference>
<dbReference type="PANTHER" id="PTHR10889">
    <property type="entry name" value="DEOXYRIBOSE-PHOSPHATE ALDOLASE"/>
    <property type="match status" value="1"/>
</dbReference>
<dbReference type="GO" id="GO:0009264">
    <property type="term" value="P:deoxyribonucleotide catabolic process"/>
    <property type="evidence" value="ECO:0007669"/>
    <property type="project" value="UniProtKB-UniRule"/>
</dbReference>
<evidence type="ECO:0000256" key="4">
    <source>
        <dbReference type="ARBA" id="ARBA00023270"/>
    </source>
</evidence>
<dbReference type="GO" id="GO:0005737">
    <property type="term" value="C:cytoplasm"/>
    <property type="evidence" value="ECO:0007669"/>
    <property type="project" value="UniProtKB-SubCell"/>
</dbReference>
<dbReference type="InterPro" id="IPR002915">
    <property type="entry name" value="DeoC/FbaB/LacD_aldolase"/>
</dbReference>
<evidence type="ECO:0000256" key="7">
    <source>
        <dbReference type="HAMAP-Rule" id="MF_00114"/>
    </source>
</evidence>
<feature type="active site" description="Schiff-base intermediate with acetaldehyde" evidence="7">
    <location>
        <position position="153"/>
    </location>
</feature>
<keyword evidence="2 7" id="KW-0963">Cytoplasm</keyword>
<dbReference type="EMBL" id="CAADFS010000007">
    <property type="protein sequence ID" value="VFK39903.1"/>
    <property type="molecule type" value="Genomic_DNA"/>
</dbReference>
<dbReference type="InterPro" id="IPR011343">
    <property type="entry name" value="DeoC"/>
</dbReference>
<dbReference type="GO" id="GO:0006018">
    <property type="term" value="P:2-deoxyribose 1-phosphate catabolic process"/>
    <property type="evidence" value="ECO:0007669"/>
    <property type="project" value="UniProtKB-UniRule"/>
</dbReference>
<evidence type="ECO:0000256" key="5">
    <source>
        <dbReference type="ARBA" id="ARBA00048791"/>
    </source>
</evidence>
<evidence type="ECO:0000256" key="1">
    <source>
        <dbReference type="ARBA" id="ARBA00010936"/>
    </source>
</evidence>
<keyword evidence="4 7" id="KW-0704">Schiff base</keyword>
<gene>
    <name evidence="7" type="primary">deoC</name>
    <name evidence="8" type="ORF">BECKTC1821D_GA0114238_100736</name>
</gene>
<dbReference type="SUPFAM" id="SSF51569">
    <property type="entry name" value="Aldolase"/>
    <property type="match status" value="1"/>
</dbReference>
<accession>A0A450YEK1</accession>
<dbReference type="EC" id="4.1.2.4" evidence="7"/>